<dbReference type="InterPro" id="IPR053724">
    <property type="entry name" value="OMP_A26_sf"/>
</dbReference>
<protein>
    <recommendedName>
        <fullName evidence="3">Outer membrane protein beta-barrel domain-containing protein</fullName>
    </recommendedName>
</protein>
<dbReference type="InterPro" id="IPR011250">
    <property type="entry name" value="OMP/PagP_B-barrel"/>
</dbReference>
<dbReference type="RefSeq" id="WP_345238045.1">
    <property type="nucleotide sequence ID" value="NZ_BAABGZ010000079.1"/>
</dbReference>
<organism evidence="1 2">
    <name type="scientific">Hymenobacter saemangeumensis</name>
    <dbReference type="NCBI Taxonomy" id="1084522"/>
    <lineage>
        <taxon>Bacteria</taxon>
        <taxon>Pseudomonadati</taxon>
        <taxon>Bacteroidota</taxon>
        <taxon>Cytophagia</taxon>
        <taxon>Cytophagales</taxon>
        <taxon>Hymenobacteraceae</taxon>
        <taxon>Hymenobacter</taxon>
    </lineage>
</organism>
<dbReference type="Gene3D" id="2.40.128.90">
    <property type="entry name" value="OMPT-like"/>
    <property type="match status" value="1"/>
</dbReference>
<gene>
    <name evidence="1" type="ORF">GCM10023185_41300</name>
</gene>
<accession>A0ABP8IRT6</accession>
<sequence length="259" mass="29008">MSYLAADQATGLTARPVRLLVDALQALPTQLAGVPAPPPAPQPEPLRQPRLYLGVLGAPDVSTVKMADYQAPQVNLGLLVEYRISKRLRLNTGLLRGTKVYRARREDYSWSNYSSASSAKFEWVDGSCTIFDVPLNLRYDLVQRPRYHVFTSVGLSSLFMQREKYAYDYTYDSIPPNPYPYPGPSPNPINKSGSWQKEYVNENQHWFSVLNLSFGYERRLGQHWSVQAEPYVKIPLGGVGAGKVRLASGGVFLGLKYGF</sequence>
<evidence type="ECO:0008006" key="3">
    <source>
        <dbReference type="Google" id="ProtNLM"/>
    </source>
</evidence>
<evidence type="ECO:0000313" key="2">
    <source>
        <dbReference type="Proteomes" id="UP001501153"/>
    </source>
</evidence>
<dbReference type="SUPFAM" id="SSF56925">
    <property type="entry name" value="OMPA-like"/>
    <property type="match status" value="1"/>
</dbReference>
<proteinExistence type="predicted"/>
<evidence type="ECO:0000313" key="1">
    <source>
        <dbReference type="EMBL" id="GAA4368502.1"/>
    </source>
</evidence>
<reference evidence="2" key="1">
    <citation type="journal article" date="2019" name="Int. J. Syst. Evol. Microbiol.">
        <title>The Global Catalogue of Microorganisms (GCM) 10K type strain sequencing project: providing services to taxonomists for standard genome sequencing and annotation.</title>
        <authorList>
            <consortium name="The Broad Institute Genomics Platform"/>
            <consortium name="The Broad Institute Genome Sequencing Center for Infectious Disease"/>
            <person name="Wu L."/>
            <person name="Ma J."/>
        </authorList>
    </citation>
    <scope>NUCLEOTIDE SEQUENCE [LARGE SCALE GENOMIC DNA]</scope>
    <source>
        <strain evidence="2">JCM 17923</strain>
    </source>
</reference>
<dbReference type="EMBL" id="BAABGZ010000079">
    <property type="protein sequence ID" value="GAA4368502.1"/>
    <property type="molecule type" value="Genomic_DNA"/>
</dbReference>
<keyword evidence="2" id="KW-1185">Reference proteome</keyword>
<comment type="caution">
    <text evidence="1">The sequence shown here is derived from an EMBL/GenBank/DDBJ whole genome shotgun (WGS) entry which is preliminary data.</text>
</comment>
<dbReference type="Proteomes" id="UP001501153">
    <property type="component" value="Unassembled WGS sequence"/>
</dbReference>
<name>A0ABP8IRT6_9BACT</name>